<dbReference type="CDD" id="cd17324">
    <property type="entry name" value="MFS_NepI_like"/>
    <property type="match status" value="1"/>
</dbReference>
<dbReference type="KEGG" id="pstg:E8M01_33985"/>
<keyword evidence="2" id="KW-0813">Transport</keyword>
<dbReference type="SUPFAM" id="SSF103473">
    <property type="entry name" value="MFS general substrate transporter"/>
    <property type="match status" value="1"/>
</dbReference>
<dbReference type="Proteomes" id="UP000298781">
    <property type="component" value="Chromosome"/>
</dbReference>
<comment type="subcellular location">
    <subcellularLocation>
        <location evidence="1">Membrane</location>
        <topology evidence="1">Multi-pass membrane protein</topology>
    </subcellularLocation>
</comment>
<keyword evidence="9" id="KW-1185">Reference proteome</keyword>
<keyword evidence="3 6" id="KW-0812">Transmembrane</keyword>
<dbReference type="InterPro" id="IPR036259">
    <property type="entry name" value="MFS_trans_sf"/>
</dbReference>
<accession>A0A4D7BM48</accession>
<sequence length="438" mass="45659">MGSAQSRPKRALSTFLPCARATCRIAHTSRIACGMTTVAVEDVGTDTVPWRALFLLGAASFASSAALRFCDPLLPTLANAFDTTPGKAAIVITAYAVSYGFFQLLTGPLGDRYGKVRMVTLGAILSGLFTLACAFATGIDQISVLRFLAGLTGAAIIPNCIAFIGDTVPFAQRQAVLARYMIFTSFGAISGQAIGGVLADALGWQSVFIMAGAFLLLAGTVLAIQQRSSPVLSRRQPAPAGGVRGSLAQMLALRNIPYARVVLMAVTIEAVLFYGTFTFLGAHLRQVYNISYTAIGAMTALSAAGAAAYSWSAPFLLGRFGERAVLGMASVFLAASFALLALTPPVWLVAVAIAIGGFGFVLLHNPLQTNATQMTPGSRGAGIATFAFCFFAGQTAGVALCSLIYDQVGAPPLFAGAALLLPVLVFWFRAGLARTRPV</sequence>
<evidence type="ECO:0000256" key="5">
    <source>
        <dbReference type="ARBA" id="ARBA00023136"/>
    </source>
</evidence>
<evidence type="ECO:0000256" key="3">
    <source>
        <dbReference type="ARBA" id="ARBA00022692"/>
    </source>
</evidence>
<dbReference type="PANTHER" id="PTHR42718">
    <property type="entry name" value="MAJOR FACILITATOR SUPERFAMILY MULTIDRUG TRANSPORTER MFSC"/>
    <property type="match status" value="1"/>
</dbReference>
<dbReference type="GO" id="GO:0016020">
    <property type="term" value="C:membrane"/>
    <property type="evidence" value="ECO:0007669"/>
    <property type="project" value="UniProtKB-SubCell"/>
</dbReference>
<evidence type="ECO:0000256" key="2">
    <source>
        <dbReference type="ARBA" id="ARBA00022448"/>
    </source>
</evidence>
<feature type="domain" description="Major facilitator superfamily (MFS) profile" evidence="7">
    <location>
        <begin position="52"/>
        <end position="434"/>
    </location>
</feature>
<keyword evidence="4 6" id="KW-1133">Transmembrane helix</keyword>
<dbReference type="OrthoDB" id="7930524at2"/>
<dbReference type="InterPro" id="IPR011701">
    <property type="entry name" value="MFS"/>
</dbReference>
<feature type="transmembrane region" description="Helical" evidence="6">
    <location>
        <begin position="204"/>
        <end position="224"/>
    </location>
</feature>
<evidence type="ECO:0000256" key="1">
    <source>
        <dbReference type="ARBA" id="ARBA00004141"/>
    </source>
</evidence>
<feature type="transmembrane region" description="Helical" evidence="6">
    <location>
        <begin position="118"/>
        <end position="139"/>
    </location>
</feature>
<dbReference type="PANTHER" id="PTHR42718:SF9">
    <property type="entry name" value="MAJOR FACILITATOR SUPERFAMILY MULTIDRUG TRANSPORTER MFSC"/>
    <property type="match status" value="1"/>
</dbReference>
<keyword evidence="5 6" id="KW-0472">Membrane</keyword>
<dbReference type="AlphaFoldDB" id="A0A4D7BM48"/>
<feature type="transmembrane region" description="Helical" evidence="6">
    <location>
        <begin position="177"/>
        <end position="198"/>
    </location>
</feature>
<feature type="transmembrane region" description="Helical" evidence="6">
    <location>
        <begin position="323"/>
        <end position="340"/>
    </location>
</feature>
<dbReference type="PROSITE" id="PS50850">
    <property type="entry name" value="MFS"/>
    <property type="match status" value="1"/>
</dbReference>
<evidence type="ECO:0000256" key="4">
    <source>
        <dbReference type="ARBA" id="ARBA00022989"/>
    </source>
</evidence>
<feature type="transmembrane region" description="Helical" evidence="6">
    <location>
        <begin position="52"/>
        <end position="69"/>
    </location>
</feature>
<feature type="transmembrane region" description="Helical" evidence="6">
    <location>
        <begin position="261"/>
        <end position="284"/>
    </location>
</feature>
<evidence type="ECO:0000313" key="9">
    <source>
        <dbReference type="Proteomes" id="UP000298781"/>
    </source>
</evidence>
<evidence type="ECO:0000259" key="7">
    <source>
        <dbReference type="PROSITE" id="PS50850"/>
    </source>
</evidence>
<dbReference type="Gene3D" id="1.20.1250.20">
    <property type="entry name" value="MFS general substrate transporter like domains"/>
    <property type="match status" value="1"/>
</dbReference>
<dbReference type="GO" id="GO:0022857">
    <property type="term" value="F:transmembrane transporter activity"/>
    <property type="evidence" value="ECO:0007669"/>
    <property type="project" value="InterPro"/>
</dbReference>
<feature type="transmembrane region" description="Helical" evidence="6">
    <location>
        <begin position="383"/>
        <end position="405"/>
    </location>
</feature>
<dbReference type="Pfam" id="PF07690">
    <property type="entry name" value="MFS_1"/>
    <property type="match status" value="1"/>
</dbReference>
<feature type="transmembrane region" description="Helical" evidence="6">
    <location>
        <begin position="411"/>
        <end position="432"/>
    </location>
</feature>
<feature type="transmembrane region" description="Helical" evidence="6">
    <location>
        <begin position="89"/>
        <end position="106"/>
    </location>
</feature>
<organism evidence="8 9">
    <name type="scientific">Phreatobacter stygius</name>
    <dbReference type="NCBI Taxonomy" id="1940610"/>
    <lineage>
        <taxon>Bacteria</taxon>
        <taxon>Pseudomonadati</taxon>
        <taxon>Pseudomonadota</taxon>
        <taxon>Alphaproteobacteria</taxon>
        <taxon>Hyphomicrobiales</taxon>
        <taxon>Phreatobacteraceae</taxon>
        <taxon>Phreatobacter</taxon>
    </lineage>
</organism>
<feature type="transmembrane region" description="Helical" evidence="6">
    <location>
        <begin position="145"/>
        <end position="165"/>
    </location>
</feature>
<feature type="transmembrane region" description="Helical" evidence="6">
    <location>
        <begin position="346"/>
        <end position="363"/>
    </location>
</feature>
<evidence type="ECO:0000256" key="6">
    <source>
        <dbReference type="SAM" id="Phobius"/>
    </source>
</evidence>
<feature type="transmembrane region" description="Helical" evidence="6">
    <location>
        <begin position="290"/>
        <end position="311"/>
    </location>
</feature>
<dbReference type="InterPro" id="IPR020846">
    <property type="entry name" value="MFS_dom"/>
</dbReference>
<protein>
    <submittedName>
        <fullName evidence="8">MFS transporter</fullName>
    </submittedName>
</protein>
<proteinExistence type="predicted"/>
<gene>
    <name evidence="8" type="ORF">E8M01_33985</name>
</gene>
<evidence type="ECO:0000313" key="8">
    <source>
        <dbReference type="EMBL" id="QCI68807.1"/>
    </source>
</evidence>
<name>A0A4D7BM48_9HYPH</name>
<reference evidence="8 9" key="1">
    <citation type="submission" date="2019-04" db="EMBL/GenBank/DDBJ databases">
        <title>Phreatobacter aquaticus sp. nov.</title>
        <authorList>
            <person name="Choi A."/>
        </authorList>
    </citation>
    <scope>NUCLEOTIDE SEQUENCE [LARGE SCALE GENOMIC DNA]</scope>
    <source>
        <strain evidence="8 9">KCTC 52518</strain>
    </source>
</reference>
<dbReference type="EMBL" id="CP039690">
    <property type="protein sequence ID" value="QCI68807.1"/>
    <property type="molecule type" value="Genomic_DNA"/>
</dbReference>